<sequence length="168" mass="18793">MNPRILLLDEATGALDAESEYLVQDAMDSLIKGRTVLVIAQRHLTIKSADTEWSYIPVGGSLPNKEEKNLAFVPFFLEQQAWCIPTGSLTKVPKYASAIAKMLEQDNYFKRVGTRERIAENISMQGKECPCKLLSFTGKIVASERAKGDLHYVVYNAIIDDMTNNPDH</sequence>
<keyword evidence="2" id="KW-1185">Reference proteome</keyword>
<dbReference type="InterPro" id="IPR039421">
    <property type="entry name" value="Type_1_exporter"/>
</dbReference>
<name>A0A7J7MXF8_9MAGN</name>
<protein>
    <submittedName>
        <fullName evidence="1">Uncharacterized protein</fullName>
    </submittedName>
</protein>
<accession>A0A7J7MXF8</accession>
<dbReference type="AlphaFoldDB" id="A0A7J7MXF8"/>
<dbReference type="SUPFAM" id="SSF52540">
    <property type="entry name" value="P-loop containing nucleoside triphosphate hydrolases"/>
    <property type="match status" value="1"/>
</dbReference>
<dbReference type="EMBL" id="JACGCM010001193">
    <property type="protein sequence ID" value="KAF6159474.1"/>
    <property type="molecule type" value="Genomic_DNA"/>
</dbReference>
<reference evidence="1 2" key="1">
    <citation type="journal article" date="2020" name="IScience">
        <title>Genome Sequencing of the Endangered Kingdonia uniflora (Circaeasteraceae, Ranunculales) Reveals Potential Mechanisms of Evolutionary Specialization.</title>
        <authorList>
            <person name="Sun Y."/>
            <person name="Deng T."/>
            <person name="Zhang A."/>
            <person name="Moore M.J."/>
            <person name="Landis J.B."/>
            <person name="Lin N."/>
            <person name="Zhang H."/>
            <person name="Zhang X."/>
            <person name="Huang J."/>
            <person name="Zhang X."/>
            <person name="Sun H."/>
            <person name="Wang H."/>
        </authorList>
    </citation>
    <scope>NUCLEOTIDE SEQUENCE [LARGE SCALE GENOMIC DNA]</scope>
    <source>
        <strain evidence="1">TB1705</strain>
        <tissue evidence="1">Leaf</tissue>
    </source>
</reference>
<organism evidence="1 2">
    <name type="scientific">Kingdonia uniflora</name>
    <dbReference type="NCBI Taxonomy" id="39325"/>
    <lineage>
        <taxon>Eukaryota</taxon>
        <taxon>Viridiplantae</taxon>
        <taxon>Streptophyta</taxon>
        <taxon>Embryophyta</taxon>
        <taxon>Tracheophyta</taxon>
        <taxon>Spermatophyta</taxon>
        <taxon>Magnoliopsida</taxon>
        <taxon>Ranunculales</taxon>
        <taxon>Circaeasteraceae</taxon>
        <taxon>Kingdonia</taxon>
    </lineage>
</organism>
<dbReference type="InterPro" id="IPR027417">
    <property type="entry name" value="P-loop_NTPase"/>
</dbReference>
<gene>
    <name evidence="1" type="ORF">GIB67_032245</name>
</gene>
<dbReference type="GO" id="GO:0090374">
    <property type="term" value="P:oligopeptide export from mitochondrion"/>
    <property type="evidence" value="ECO:0007669"/>
    <property type="project" value="TreeGrafter"/>
</dbReference>
<comment type="caution">
    <text evidence="1">The sequence shown here is derived from an EMBL/GenBank/DDBJ whole genome shotgun (WGS) entry which is preliminary data.</text>
</comment>
<evidence type="ECO:0000313" key="2">
    <source>
        <dbReference type="Proteomes" id="UP000541444"/>
    </source>
</evidence>
<dbReference type="PANTHER" id="PTHR43394">
    <property type="entry name" value="ATP-DEPENDENT PERMEASE MDL1, MITOCHONDRIAL"/>
    <property type="match status" value="1"/>
</dbReference>
<dbReference type="PANTHER" id="PTHR43394:SF1">
    <property type="entry name" value="ATP-BINDING CASSETTE SUB-FAMILY B MEMBER 10, MITOCHONDRIAL"/>
    <property type="match status" value="1"/>
</dbReference>
<dbReference type="Proteomes" id="UP000541444">
    <property type="component" value="Unassembled WGS sequence"/>
</dbReference>
<dbReference type="GO" id="GO:0015421">
    <property type="term" value="F:ABC-type oligopeptide transporter activity"/>
    <property type="evidence" value="ECO:0007669"/>
    <property type="project" value="TreeGrafter"/>
</dbReference>
<evidence type="ECO:0000313" key="1">
    <source>
        <dbReference type="EMBL" id="KAF6159474.1"/>
    </source>
</evidence>
<dbReference type="OrthoDB" id="1164152at2759"/>
<proteinExistence type="predicted"/>
<dbReference type="GO" id="GO:0005743">
    <property type="term" value="C:mitochondrial inner membrane"/>
    <property type="evidence" value="ECO:0007669"/>
    <property type="project" value="TreeGrafter"/>
</dbReference>
<dbReference type="Gene3D" id="3.40.50.300">
    <property type="entry name" value="P-loop containing nucleotide triphosphate hydrolases"/>
    <property type="match status" value="1"/>
</dbReference>